<dbReference type="Proteomes" id="UP001060085">
    <property type="component" value="Linkage Group LG07"/>
</dbReference>
<keyword evidence="2" id="KW-1185">Reference proteome</keyword>
<accession>A0ACB9ZY97</accession>
<proteinExistence type="predicted"/>
<comment type="caution">
    <text evidence="1">The sequence shown here is derived from an EMBL/GenBank/DDBJ whole genome shotgun (WGS) entry which is preliminary data.</text>
</comment>
<gene>
    <name evidence="1" type="ORF">M9H77_30339</name>
</gene>
<evidence type="ECO:0000313" key="2">
    <source>
        <dbReference type="Proteomes" id="UP001060085"/>
    </source>
</evidence>
<protein>
    <submittedName>
        <fullName evidence="1">Uncharacterized protein</fullName>
    </submittedName>
</protein>
<organism evidence="1 2">
    <name type="scientific">Catharanthus roseus</name>
    <name type="common">Madagascar periwinkle</name>
    <name type="synonym">Vinca rosea</name>
    <dbReference type="NCBI Taxonomy" id="4058"/>
    <lineage>
        <taxon>Eukaryota</taxon>
        <taxon>Viridiplantae</taxon>
        <taxon>Streptophyta</taxon>
        <taxon>Embryophyta</taxon>
        <taxon>Tracheophyta</taxon>
        <taxon>Spermatophyta</taxon>
        <taxon>Magnoliopsida</taxon>
        <taxon>eudicotyledons</taxon>
        <taxon>Gunneridae</taxon>
        <taxon>Pentapetalae</taxon>
        <taxon>asterids</taxon>
        <taxon>lamiids</taxon>
        <taxon>Gentianales</taxon>
        <taxon>Apocynaceae</taxon>
        <taxon>Rauvolfioideae</taxon>
        <taxon>Vinceae</taxon>
        <taxon>Catharanthinae</taxon>
        <taxon>Catharanthus</taxon>
    </lineage>
</organism>
<sequence length="250" mass="28086">MEHVICEFCGVSGQKISTEKSRLFVSPNVGAKLAKYLSKEFDIPRTADLGKYFGIPLLHTRVNKSTFSHVVGKVTQRLSGWKTRIMSQTAKSILIQTTTSAIPSYTTQTVKLPASIIEELERVNRVFFWGDIEGPKYLHSIAWPAICQPRRLGGIGLRRLKEANMVALCKLAWRCCNEKNSLWTQVLKGKYGTIVRYGVVLVQNAYPIYGRESIVVRNYWRPNAFGSWGTRKLLASGLIISMGKNPFSGL</sequence>
<reference evidence="2" key="1">
    <citation type="journal article" date="2023" name="Nat. Plants">
        <title>Single-cell RNA sequencing provides a high-resolution roadmap for understanding the multicellular compartmentation of specialized metabolism.</title>
        <authorList>
            <person name="Sun S."/>
            <person name="Shen X."/>
            <person name="Li Y."/>
            <person name="Li Y."/>
            <person name="Wang S."/>
            <person name="Li R."/>
            <person name="Zhang H."/>
            <person name="Shen G."/>
            <person name="Guo B."/>
            <person name="Wei J."/>
            <person name="Xu J."/>
            <person name="St-Pierre B."/>
            <person name="Chen S."/>
            <person name="Sun C."/>
        </authorList>
    </citation>
    <scope>NUCLEOTIDE SEQUENCE [LARGE SCALE GENOMIC DNA]</scope>
</reference>
<evidence type="ECO:0000313" key="1">
    <source>
        <dbReference type="EMBL" id="KAI5653152.1"/>
    </source>
</evidence>
<name>A0ACB9ZY97_CATRO</name>
<dbReference type="EMBL" id="CM044707">
    <property type="protein sequence ID" value="KAI5653152.1"/>
    <property type="molecule type" value="Genomic_DNA"/>
</dbReference>